<dbReference type="Proteomes" id="UP000821845">
    <property type="component" value="Chromosome 9"/>
</dbReference>
<sequence>MGRTSKDAQIIVSNIVNVIRQLAELVIPETEARQTLREALRMVTTCLRKADGLELVFIREASAIDLSSP</sequence>
<organism evidence="1 2">
    <name type="scientific">Hyalomma asiaticum</name>
    <name type="common">Tick</name>
    <dbReference type="NCBI Taxonomy" id="266040"/>
    <lineage>
        <taxon>Eukaryota</taxon>
        <taxon>Metazoa</taxon>
        <taxon>Ecdysozoa</taxon>
        <taxon>Arthropoda</taxon>
        <taxon>Chelicerata</taxon>
        <taxon>Arachnida</taxon>
        <taxon>Acari</taxon>
        <taxon>Parasitiformes</taxon>
        <taxon>Ixodida</taxon>
        <taxon>Ixodoidea</taxon>
        <taxon>Ixodidae</taxon>
        <taxon>Hyalomminae</taxon>
        <taxon>Hyalomma</taxon>
    </lineage>
</organism>
<name>A0ACB7RKX8_HYAAI</name>
<gene>
    <name evidence="1" type="ORF">HPB50_023474</name>
</gene>
<comment type="caution">
    <text evidence="1">The sequence shown here is derived from an EMBL/GenBank/DDBJ whole genome shotgun (WGS) entry which is preliminary data.</text>
</comment>
<protein>
    <submittedName>
        <fullName evidence="1">Uncharacterized protein</fullName>
    </submittedName>
</protein>
<proteinExistence type="predicted"/>
<accession>A0ACB7RKX8</accession>
<keyword evidence="2" id="KW-1185">Reference proteome</keyword>
<evidence type="ECO:0000313" key="2">
    <source>
        <dbReference type="Proteomes" id="UP000821845"/>
    </source>
</evidence>
<dbReference type="EMBL" id="CM023489">
    <property type="protein sequence ID" value="KAH6923140.1"/>
    <property type="molecule type" value="Genomic_DNA"/>
</dbReference>
<reference evidence="1" key="1">
    <citation type="submission" date="2020-05" db="EMBL/GenBank/DDBJ databases">
        <title>Large-scale comparative analyses of tick genomes elucidate their genetic diversity and vector capacities.</title>
        <authorList>
            <person name="Jia N."/>
            <person name="Wang J."/>
            <person name="Shi W."/>
            <person name="Du L."/>
            <person name="Sun Y."/>
            <person name="Zhan W."/>
            <person name="Jiang J."/>
            <person name="Wang Q."/>
            <person name="Zhang B."/>
            <person name="Ji P."/>
            <person name="Sakyi L.B."/>
            <person name="Cui X."/>
            <person name="Yuan T."/>
            <person name="Jiang B."/>
            <person name="Yang W."/>
            <person name="Lam T.T.-Y."/>
            <person name="Chang Q."/>
            <person name="Ding S."/>
            <person name="Wang X."/>
            <person name="Zhu J."/>
            <person name="Ruan X."/>
            <person name="Zhao L."/>
            <person name="Wei J."/>
            <person name="Que T."/>
            <person name="Du C."/>
            <person name="Cheng J."/>
            <person name="Dai P."/>
            <person name="Han X."/>
            <person name="Huang E."/>
            <person name="Gao Y."/>
            <person name="Liu J."/>
            <person name="Shao H."/>
            <person name="Ye R."/>
            <person name="Li L."/>
            <person name="Wei W."/>
            <person name="Wang X."/>
            <person name="Wang C."/>
            <person name="Yang T."/>
            <person name="Huo Q."/>
            <person name="Li W."/>
            <person name="Guo W."/>
            <person name="Chen H."/>
            <person name="Zhou L."/>
            <person name="Ni X."/>
            <person name="Tian J."/>
            <person name="Zhou Y."/>
            <person name="Sheng Y."/>
            <person name="Liu T."/>
            <person name="Pan Y."/>
            <person name="Xia L."/>
            <person name="Li J."/>
            <person name="Zhao F."/>
            <person name="Cao W."/>
        </authorList>
    </citation>
    <scope>NUCLEOTIDE SEQUENCE</scope>
    <source>
        <strain evidence="1">Hyas-2018</strain>
    </source>
</reference>
<evidence type="ECO:0000313" key="1">
    <source>
        <dbReference type="EMBL" id="KAH6923140.1"/>
    </source>
</evidence>